<evidence type="ECO:0000256" key="5">
    <source>
        <dbReference type="ARBA" id="ARBA00022801"/>
    </source>
</evidence>
<dbReference type="PANTHER" id="PTHR11247">
    <property type="entry name" value="PALMITOYL-PROTEIN THIOESTERASE/DOLICHYLDIPHOSPHATASE 1"/>
    <property type="match status" value="1"/>
</dbReference>
<organism evidence="14 15">
    <name type="scientific">Crassostrea virginica</name>
    <name type="common">Eastern oyster</name>
    <dbReference type="NCBI Taxonomy" id="6565"/>
    <lineage>
        <taxon>Eukaryota</taxon>
        <taxon>Metazoa</taxon>
        <taxon>Spiralia</taxon>
        <taxon>Lophotrochozoa</taxon>
        <taxon>Mollusca</taxon>
        <taxon>Bivalvia</taxon>
        <taxon>Autobranchia</taxon>
        <taxon>Pteriomorphia</taxon>
        <taxon>Ostreida</taxon>
        <taxon>Ostreoidea</taxon>
        <taxon>Ostreidae</taxon>
        <taxon>Crassostrea</taxon>
    </lineage>
</organism>
<feature type="chain" id="PRO_5034071588" description="Dolichyldiphosphatase" evidence="12">
    <location>
        <begin position="20"/>
        <end position="265"/>
    </location>
</feature>
<dbReference type="InterPro" id="IPR000326">
    <property type="entry name" value="PAP2/HPO"/>
</dbReference>
<evidence type="ECO:0000313" key="14">
    <source>
        <dbReference type="Proteomes" id="UP000694844"/>
    </source>
</evidence>
<evidence type="ECO:0000256" key="11">
    <source>
        <dbReference type="RuleBase" id="RU367078"/>
    </source>
</evidence>
<dbReference type="InterPro" id="IPR039667">
    <property type="entry name" value="Dolichyldiphosphatase_PAP2"/>
</dbReference>
<dbReference type="SUPFAM" id="SSF48317">
    <property type="entry name" value="Acid phosphatase/Vanadium-dependent haloperoxidase"/>
    <property type="match status" value="1"/>
</dbReference>
<evidence type="ECO:0000256" key="1">
    <source>
        <dbReference type="ARBA" id="ARBA00004477"/>
    </source>
</evidence>
<evidence type="ECO:0000256" key="7">
    <source>
        <dbReference type="ARBA" id="ARBA00022989"/>
    </source>
</evidence>
<evidence type="ECO:0000256" key="9">
    <source>
        <dbReference type="ARBA" id="ARBA00024907"/>
    </source>
</evidence>
<comment type="function">
    <text evidence="9 11">Required for efficient N-glycosylation. Necessary for maintaining optimal levels of dolichol-linked oligosaccharides. Hydrolyzes dolichyl pyrophosphate at a very high rate and dolichyl monophosphate at a much lower rate. Does not act on phosphatidate.</text>
</comment>
<evidence type="ECO:0000256" key="8">
    <source>
        <dbReference type="ARBA" id="ARBA00023136"/>
    </source>
</evidence>
<dbReference type="Gene3D" id="1.20.144.10">
    <property type="entry name" value="Phosphatidic acid phosphatase type 2/haloperoxidase"/>
    <property type="match status" value="1"/>
</dbReference>
<gene>
    <name evidence="15" type="primary">LOC111125632</name>
</gene>
<feature type="transmembrane region" description="Helical" evidence="11">
    <location>
        <begin position="134"/>
        <end position="151"/>
    </location>
</feature>
<name>A0A8B8DB64_CRAVI</name>
<comment type="similarity">
    <text evidence="3 11">Belongs to the dolichyldiphosphatase family.</text>
</comment>
<dbReference type="InterPro" id="IPR036938">
    <property type="entry name" value="PAP2/HPO_sf"/>
</dbReference>
<dbReference type="UniPathway" id="UPA00378"/>
<dbReference type="RefSeq" id="XP_022325327.1">
    <property type="nucleotide sequence ID" value="XM_022469619.1"/>
</dbReference>
<protein>
    <recommendedName>
        <fullName evidence="11">Dolichyldiphosphatase</fullName>
        <ecNumber evidence="11">3.6.1.43</ecNumber>
    </recommendedName>
</protein>
<dbReference type="GO" id="GO:0047874">
    <property type="term" value="F:dolichyldiphosphatase activity"/>
    <property type="evidence" value="ECO:0007669"/>
    <property type="project" value="UniProtKB-UniRule"/>
</dbReference>
<keyword evidence="7 11" id="KW-1133">Transmembrane helix</keyword>
<keyword evidence="4 11" id="KW-0812">Transmembrane</keyword>
<dbReference type="OrthoDB" id="302705at2759"/>
<keyword evidence="8 11" id="KW-0472">Membrane</keyword>
<dbReference type="CDD" id="cd03382">
    <property type="entry name" value="PAP2_dolichyldiphosphatase"/>
    <property type="match status" value="1"/>
</dbReference>
<evidence type="ECO:0000256" key="3">
    <source>
        <dbReference type="ARBA" id="ARBA00005518"/>
    </source>
</evidence>
<dbReference type="Proteomes" id="UP000694844">
    <property type="component" value="Chromosome 3"/>
</dbReference>
<keyword evidence="12" id="KW-0732">Signal</keyword>
<dbReference type="GO" id="GO:0008610">
    <property type="term" value="P:lipid biosynthetic process"/>
    <property type="evidence" value="ECO:0007669"/>
    <property type="project" value="TreeGrafter"/>
</dbReference>
<evidence type="ECO:0000256" key="6">
    <source>
        <dbReference type="ARBA" id="ARBA00022824"/>
    </source>
</evidence>
<dbReference type="FunFam" id="1.20.144.10:FF:000003">
    <property type="entry name" value="Dolichyldiphosphatase 1"/>
    <property type="match status" value="1"/>
</dbReference>
<feature type="signal peptide" evidence="12">
    <location>
        <begin position="1"/>
        <end position="19"/>
    </location>
</feature>
<evidence type="ECO:0000256" key="12">
    <source>
        <dbReference type="SAM" id="SignalP"/>
    </source>
</evidence>
<dbReference type="GO" id="GO:0006487">
    <property type="term" value="P:protein N-linked glycosylation"/>
    <property type="evidence" value="ECO:0007669"/>
    <property type="project" value="UniProtKB-UniRule"/>
</dbReference>
<evidence type="ECO:0000313" key="15">
    <source>
        <dbReference type="RefSeq" id="XP_022325327.1"/>
    </source>
</evidence>
<keyword evidence="5 11" id="KW-0378">Hydrolase</keyword>
<comment type="catalytic activity">
    <reaction evidence="10 11">
        <text>a di-trans,poly-cis-dolichyl diphosphate + H2O = a di-trans,poly-cis-dolichyl phosphate + phosphate + H(+)</text>
        <dbReference type="Rhea" id="RHEA:14385"/>
        <dbReference type="Rhea" id="RHEA-COMP:19498"/>
        <dbReference type="Rhea" id="RHEA-COMP:19506"/>
        <dbReference type="ChEBI" id="CHEBI:15377"/>
        <dbReference type="ChEBI" id="CHEBI:15378"/>
        <dbReference type="ChEBI" id="CHEBI:43474"/>
        <dbReference type="ChEBI" id="CHEBI:57497"/>
        <dbReference type="ChEBI" id="CHEBI:57683"/>
        <dbReference type="EC" id="3.6.1.43"/>
    </reaction>
</comment>
<proteinExistence type="inferred from homology"/>
<sequence>MTLSLTNVIGFLASATTISGPMDDADKMQTTSPNNAYEAVVWSSISLTHVEYPKGDFIGYILAWCSLLPIFSIVGFITLILFRRDLHTISYFTGLLLNEACNWILKHMIREQRPLRDRAILFTEYGMPSSHAQFAWFFSTYMVFFLFVRVYRNHSLMDDFWKYLVSIVCFTASSAVLYSRVYLGYHTFGQVSCGALLGIFLGALWFAVVQLILTPCFPYLASHPIGEFFMLRDSTLIPHVMWFEYTSSRSEARNRQRKIMGRKSQ</sequence>
<dbReference type="PANTHER" id="PTHR11247:SF1">
    <property type="entry name" value="DOLICHYLDIPHOSPHATASE 1"/>
    <property type="match status" value="1"/>
</dbReference>
<dbReference type="KEGG" id="cvn:111125632"/>
<dbReference type="GeneID" id="111125632"/>
<dbReference type="AlphaFoldDB" id="A0A8B8DB64"/>
<evidence type="ECO:0000256" key="10">
    <source>
        <dbReference type="ARBA" id="ARBA00047349"/>
    </source>
</evidence>
<evidence type="ECO:0000256" key="2">
    <source>
        <dbReference type="ARBA" id="ARBA00004922"/>
    </source>
</evidence>
<comment type="subcellular location">
    <subcellularLocation>
        <location evidence="1 11">Endoplasmic reticulum membrane</location>
        <topology evidence="1 11">Multi-pass membrane protein</topology>
    </subcellularLocation>
</comment>
<reference evidence="15" key="1">
    <citation type="submission" date="2025-08" db="UniProtKB">
        <authorList>
            <consortium name="RefSeq"/>
        </authorList>
    </citation>
    <scope>IDENTIFICATION</scope>
    <source>
        <tissue evidence="15">Whole sample</tissue>
    </source>
</reference>
<feature type="transmembrane region" description="Helical" evidence="11">
    <location>
        <begin position="57"/>
        <end position="82"/>
    </location>
</feature>
<dbReference type="EC" id="3.6.1.43" evidence="11"/>
<dbReference type="GO" id="GO:0005789">
    <property type="term" value="C:endoplasmic reticulum membrane"/>
    <property type="evidence" value="ECO:0007669"/>
    <property type="project" value="UniProtKB-SubCell"/>
</dbReference>
<keyword evidence="14" id="KW-1185">Reference proteome</keyword>
<keyword evidence="6 11" id="KW-0256">Endoplasmic reticulum</keyword>
<feature type="transmembrane region" description="Helical" evidence="11">
    <location>
        <begin position="195"/>
        <end position="221"/>
    </location>
</feature>
<accession>A0A8B8DB64</accession>
<comment type="pathway">
    <text evidence="2 11">Protein modification; protein glycosylation.</text>
</comment>
<feature type="domain" description="Phosphatidic acid phosphatase type 2/haloperoxidase" evidence="13">
    <location>
        <begin position="88"/>
        <end position="206"/>
    </location>
</feature>
<dbReference type="SMART" id="SM00014">
    <property type="entry name" value="acidPPc"/>
    <property type="match status" value="1"/>
</dbReference>
<evidence type="ECO:0000259" key="13">
    <source>
        <dbReference type="SMART" id="SM00014"/>
    </source>
</evidence>
<dbReference type="Pfam" id="PF01569">
    <property type="entry name" value="PAP2"/>
    <property type="match status" value="1"/>
</dbReference>
<evidence type="ECO:0000256" key="4">
    <source>
        <dbReference type="ARBA" id="ARBA00022692"/>
    </source>
</evidence>
<feature type="transmembrane region" description="Helical" evidence="11">
    <location>
        <begin position="163"/>
        <end position="183"/>
    </location>
</feature>